<keyword evidence="2 3" id="KW-0040">ANK repeat</keyword>
<dbReference type="EMBL" id="RBLC01000007">
    <property type="protein sequence ID" value="RKS17918.1"/>
    <property type="molecule type" value="Genomic_DNA"/>
</dbReference>
<keyword evidence="4" id="KW-0732">Signal</keyword>
<dbReference type="Pfam" id="PF12796">
    <property type="entry name" value="Ank_2"/>
    <property type="match status" value="1"/>
</dbReference>
<name>A0A495LXR2_9FLAO</name>
<feature type="chain" id="PRO_5019865995" evidence="4">
    <location>
        <begin position="22"/>
        <end position="128"/>
    </location>
</feature>
<reference evidence="5 6" key="1">
    <citation type="submission" date="2018-10" db="EMBL/GenBank/DDBJ databases">
        <title>Genomic Encyclopedia of Archaeal and Bacterial Type Strains, Phase II (KMG-II): from individual species to whole genera.</title>
        <authorList>
            <person name="Goeker M."/>
        </authorList>
    </citation>
    <scope>NUCLEOTIDE SEQUENCE [LARGE SCALE GENOMIC DNA]</scope>
    <source>
        <strain evidence="5 6">DSM 29537</strain>
    </source>
</reference>
<organism evidence="5 6">
    <name type="scientific">Flavobacterium endophyticum</name>
    <dbReference type="NCBI Taxonomy" id="1540163"/>
    <lineage>
        <taxon>Bacteria</taxon>
        <taxon>Pseudomonadati</taxon>
        <taxon>Bacteroidota</taxon>
        <taxon>Flavobacteriia</taxon>
        <taxon>Flavobacteriales</taxon>
        <taxon>Flavobacteriaceae</taxon>
        <taxon>Flavobacterium</taxon>
    </lineage>
</organism>
<keyword evidence="6" id="KW-1185">Reference proteome</keyword>
<feature type="signal peptide" evidence="4">
    <location>
        <begin position="1"/>
        <end position="21"/>
    </location>
</feature>
<dbReference type="PANTHER" id="PTHR24171">
    <property type="entry name" value="ANKYRIN REPEAT DOMAIN-CONTAINING PROTEIN 39-RELATED"/>
    <property type="match status" value="1"/>
</dbReference>
<dbReference type="Proteomes" id="UP000277579">
    <property type="component" value="Unassembled WGS sequence"/>
</dbReference>
<feature type="repeat" description="ANK" evidence="3">
    <location>
        <begin position="69"/>
        <end position="101"/>
    </location>
</feature>
<gene>
    <name evidence="5" type="ORF">CLV94_3360</name>
</gene>
<evidence type="ECO:0000313" key="5">
    <source>
        <dbReference type="EMBL" id="RKS17918.1"/>
    </source>
</evidence>
<evidence type="ECO:0000256" key="1">
    <source>
        <dbReference type="ARBA" id="ARBA00022737"/>
    </source>
</evidence>
<keyword evidence="1" id="KW-0677">Repeat</keyword>
<evidence type="ECO:0000256" key="3">
    <source>
        <dbReference type="PROSITE-ProRule" id="PRU00023"/>
    </source>
</evidence>
<dbReference type="InterPro" id="IPR036770">
    <property type="entry name" value="Ankyrin_rpt-contain_sf"/>
</dbReference>
<comment type="caution">
    <text evidence="5">The sequence shown here is derived from an EMBL/GenBank/DDBJ whole genome shotgun (WGS) entry which is preliminary data.</text>
</comment>
<dbReference type="SUPFAM" id="SSF48403">
    <property type="entry name" value="Ankyrin repeat"/>
    <property type="match status" value="1"/>
</dbReference>
<proteinExistence type="predicted"/>
<dbReference type="PROSITE" id="PS50297">
    <property type="entry name" value="ANK_REP_REGION"/>
    <property type="match status" value="1"/>
</dbReference>
<accession>A0A495LXR2</accession>
<evidence type="ECO:0000313" key="6">
    <source>
        <dbReference type="Proteomes" id="UP000277579"/>
    </source>
</evidence>
<dbReference type="OrthoDB" id="1374157at2"/>
<dbReference type="RefSeq" id="WP_121377628.1">
    <property type="nucleotide sequence ID" value="NZ_RBLC01000007.1"/>
</dbReference>
<protein>
    <submittedName>
        <fullName evidence="5">Ankyrin repeat protein</fullName>
    </submittedName>
</protein>
<evidence type="ECO:0000256" key="4">
    <source>
        <dbReference type="SAM" id="SignalP"/>
    </source>
</evidence>
<evidence type="ECO:0000256" key="2">
    <source>
        <dbReference type="ARBA" id="ARBA00023043"/>
    </source>
</evidence>
<sequence length="128" mass="13647">MKKSIVYLGIALLAFGNVAIAANTETGLTEKIAVVSKSVNPLCQAIAKGDVDTVKKMIQFGTDVNATSNGMTPLMFAARYNKVEIVQLLLQNGARVNTKDEKGFTALKHAELSNATEAAELIKAHKKA</sequence>
<dbReference type="PROSITE" id="PS50088">
    <property type="entry name" value="ANK_REPEAT"/>
    <property type="match status" value="2"/>
</dbReference>
<feature type="repeat" description="ANK" evidence="3">
    <location>
        <begin position="37"/>
        <end position="69"/>
    </location>
</feature>
<dbReference type="Gene3D" id="1.25.40.20">
    <property type="entry name" value="Ankyrin repeat-containing domain"/>
    <property type="match status" value="1"/>
</dbReference>
<dbReference type="AlphaFoldDB" id="A0A495LXR2"/>
<dbReference type="SMART" id="SM00248">
    <property type="entry name" value="ANK"/>
    <property type="match status" value="2"/>
</dbReference>
<dbReference type="InterPro" id="IPR002110">
    <property type="entry name" value="Ankyrin_rpt"/>
</dbReference>